<keyword evidence="1" id="KW-1133">Transmembrane helix</keyword>
<organism evidence="3 4">
    <name type="scientific">Solidesulfovibrio aerotolerans</name>
    <dbReference type="NCBI Taxonomy" id="295255"/>
    <lineage>
        <taxon>Bacteria</taxon>
        <taxon>Pseudomonadati</taxon>
        <taxon>Thermodesulfobacteriota</taxon>
        <taxon>Desulfovibrionia</taxon>
        <taxon>Desulfovibrionales</taxon>
        <taxon>Desulfovibrionaceae</taxon>
        <taxon>Solidesulfovibrio</taxon>
    </lineage>
</organism>
<gene>
    <name evidence="3" type="ORF">GTA51_03020</name>
</gene>
<evidence type="ECO:0000256" key="2">
    <source>
        <dbReference type="SAM" id="SignalP"/>
    </source>
</evidence>
<keyword evidence="4" id="KW-1185">Reference proteome</keyword>
<feature type="transmembrane region" description="Helical" evidence="1">
    <location>
        <begin position="213"/>
        <end position="231"/>
    </location>
</feature>
<reference evidence="3 4" key="1">
    <citation type="submission" date="2020-01" db="EMBL/GenBank/DDBJ databases">
        <title>Genome sequence of Desulfovibrio aerotolerans DSM 16695(T).</title>
        <authorList>
            <person name="Karnachuk O."/>
            <person name="Avakyan M."/>
            <person name="Mardanov A."/>
            <person name="Kadnikov V."/>
            <person name="Ravin N."/>
        </authorList>
    </citation>
    <scope>NUCLEOTIDE SEQUENCE [LARGE SCALE GENOMIC DNA]</scope>
    <source>
        <strain evidence="3 4">DSM 16695</strain>
    </source>
</reference>
<feature type="transmembrane region" description="Helical" evidence="1">
    <location>
        <begin position="243"/>
        <end position="265"/>
    </location>
</feature>
<keyword evidence="1" id="KW-0472">Membrane</keyword>
<dbReference type="Proteomes" id="UP000482487">
    <property type="component" value="Unassembled WGS sequence"/>
</dbReference>
<protein>
    <submittedName>
        <fullName evidence="3">HupE/UreJ family protein</fullName>
    </submittedName>
</protein>
<dbReference type="InterPro" id="IPR032809">
    <property type="entry name" value="Put_HupE_UreJ"/>
</dbReference>
<comment type="caution">
    <text evidence="3">The sequence shown here is derived from an EMBL/GenBank/DDBJ whole genome shotgun (WGS) entry which is preliminary data.</text>
</comment>
<evidence type="ECO:0000313" key="3">
    <source>
        <dbReference type="EMBL" id="MYL82110.1"/>
    </source>
</evidence>
<feature type="chain" id="PRO_5028927991" evidence="2">
    <location>
        <begin position="27"/>
        <end position="338"/>
    </location>
</feature>
<dbReference type="AlphaFoldDB" id="A0A7C9MDU0"/>
<dbReference type="EMBL" id="WVUD01000003">
    <property type="protein sequence ID" value="MYL82110.1"/>
    <property type="molecule type" value="Genomic_DNA"/>
</dbReference>
<keyword evidence="2" id="KW-0732">Signal</keyword>
<dbReference type="RefSeq" id="WP_160958568.1">
    <property type="nucleotide sequence ID" value="NZ_WVUD01000003.1"/>
</dbReference>
<accession>A0A7C9MDU0</accession>
<name>A0A7C9MDU0_9BACT</name>
<feature type="signal peptide" evidence="2">
    <location>
        <begin position="1"/>
        <end position="26"/>
    </location>
</feature>
<keyword evidence="1" id="KW-0812">Transmembrane</keyword>
<dbReference type="OrthoDB" id="9808870at2"/>
<sequence>MKRVRPGWLLALVVAAALCLIRPAAAVAHETRPAVLELRETAPERYDVLWRTPLFEGQRLPFALRFPEDVRQVTPPLLIQWPDWHLESWRVAVPGGLVGKTLYVAGHDATTAGVVVRLFNRDGTEWSAVVTPNHDRLVLGGQTAAGADLADAVQLGVRHILYGPDHLLFVLGLLCLAQTRLMLVKTVTAFTLAHSLTLAAATLGLVVVPVEPVNAVVGLSILFLGPEIVRMRRGQTSLAIRRPYLAAFTFGLLHGLGFAGGLTGLGLSRDALVTMLVGFNLGVEIGQLAFVGVLLAVSASVARLAVGWPHWLGYAPAYLVGSAGAYFTIARTAVLLGV</sequence>
<feature type="transmembrane region" description="Helical" evidence="1">
    <location>
        <begin position="318"/>
        <end position="337"/>
    </location>
</feature>
<evidence type="ECO:0000256" key="1">
    <source>
        <dbReference type="SAM" id="Phobius"/>
    </source>
</evidence>
<evidence type="ECO:0000313" key="4">
    <source>
        <dbReference type="Proteomes" id="UP000482487"/>
    </source>
</evidence>
<feature type="transmembrane region" description="Helical" evidence="1">
    <location>
        <begin position="285"/>
        <end position="306"/>
    </location>
</feature>
<proteinExistence type="predicted"/>
<dbReference type="Pfam" id="PF13795">
    <property type="entry name" value="HupE_UreJ_2"/>
    <property type="match status" value="1"/>
</dbReference>